<protein>
    <submittedName>
        <fullName evidence="1">Uncharacterized protein</fullName>
    </submittedName>
</protein>
<evidence type="ECO:0000313" key="1">
    <source>
        <dbReference type="EMBL" id="CFW94366.1"/>
    </source>
</evidence>
<dbReference type="AlphaFoldDB" id="A0A0E4C722"/>
<name>A0A0E4C722_ANOGA</name>
<organism evidence="1">
    <name type="scientific">Anopheles gambiae</name>
    <name type="common">African malaria mosquito</name>
    <dbReference type="NCBI Taxonomy" id="7165"/>
    <lineage>
        <taxon>Eukaryota</taxon>
        <taxon>Metazoa</taxon>
        <taxon>Ecdysozoa</taxon>
        <taxon>Arthropoda</taxon>
        <taxon>Hexapoda</taxon>
        <taxon>Insecta</taxon>
        <taxon>Pterygota</taxon>
        <taxon>Neoptera</taxon>
        <taxon>Endopterygota</taxon>
        <taxon>Diptera</taxon>
        <taxon>Nematocera</taxon>
        <taxon>Culicoidea</taxon>
        <taxon>Culicidae</taxon>
        <taxon>Anophelinae</taxon>
        <taxon>Anopheles</taxon>
    </lineage>
</organism>
<sequence length="159" mass="18167">MFINASYDFLALTTHENVIDVDDEIHRLTTPVRRIQAWIGRTRYEPQLSKHFRQLLVPTPSRLFQSVNALPQTTHQLLLSSNLVPLRLTHVDLLIDITVEIGSTYVEMLKKQILLSRQGQQCSKSTVFCDRSINLVVVFTVSLIIALSYDPCFISNDLV</sequence>
<proteinExistence type="predicted"/>
<reference evidence="1" key="1">
    <citation type="submission" date="2015-03" db="EMBL/GenBank/DDBJ databases">
        <title>Long non-coding RNA discovery across the genus Anopheles reveals conserved secondary structures within and beyond the Gambiae complex.</title>
        <authorList>
            <person name="Jenkins A."/>
            <person name="Waterhouse R."/>
            <person name="Muskavitch M."/>
        </authorList>
    </citation>
    <scope>NUCLEOTIDE SEQUENCE</scope>
    <source>
        <tissue evidence="1">Whole body</tissue>
    </source>
</reference>
<accession>A0A0E4C722</accession>
<dbReference type="EMBL" id="HACL01000072">
    <property type="protein sequence ID" value="CFW94366.1"/>
    <property type="molecule type" value="Transcribed_RNA"/>
</dbReference>